<dbReference type="SUPFAM" id="SSF160240">
    <property type="entry name" value="Cation efflux protein cytoplasmic domain-like"/>
    <property type="match status" value="3"/>
</dbReference>
<feature type="domain" description="Cation efflux protein cytoplasmic" evidence="9">
    <location>
        <begin position="396"/>
        <end position="456"/>
    </location>
</feature>
<evidence type="ECO:0000313" key="10">
    <source>
        <dbReference type="EMBL" id="WOJ89254.1"/>
    </source>
</evidence>
<keyword evidence="11" id="KW-1185">Reference proteome</keyword>
<name>A0ABZ0HS91_9HYPH</name>
<evidence type="ECO:0000259" key="8">
    <source>
        <dbReference type="Pfam" id="PF01545"/>
    </source>
</evidence>
<comment type="similarity">
    <text evidence="2">Belongs to the cation diffusion facilitator (CDF) transporter (TC 2.A.4) family.</text>
</comment>
<keyword evidence="4 7" id="KW-0812">Transmembrane</keyword>
<dbReference type="SUPFAM" id="SSF161111">
    <property type="entry name" value="Cation efflux protein transmembrane domain-like"/>
    <property type="match status" value="1"/>
</dbReference>
<evidence type="ECO:0000256" key="1">
    <source>
        <dbReference type="ARBA" id="ARBA00004141"/>
    </source>
</evidence>
<dbReference type="NCBIfam" id="TIGR01297">
    <property type="entry name" value="CDF"/>
    <property type="match status" value="1"/>
</dbReference>
<dbReference type="InterPro" id="IPR027469">
    <property type="entry name" value="Cation_efflux_TMD_sf"/>
</dbReference>
<proteinExistence type="inferred from homology"/>
<evidence type="ECO:0000256" key="6">
    <source>
        <dbReference type="ARBA" id="ARBA00023136"/>
    </source>
</evidence>
<gene>
    <name evidence="10" type="ORF">RZS28_15840</name>
</gene>
<dbReference type="InterPro" id="IPR002524">
    <property type="entry name" value="Cation_efflux"/>
</dbReference>
<comment type="subcellular location">
    <subcellularLocation>
        <location evidence="1">Membrane</location>
        <topology evidence="1">Multi-pass membrane protein</topology>
    </subcellularLocation>
</comment>
<accession>A0ABZ0HS91</accession>
<protein>
    <submittedName>
        <fullName evidence="10">Cation diffusion facilitator family transporter</fullName>
    </submittedName>
</protein>
<feature type="transmembrane region" description="Helical" evidence="7">
    <location>
        <begin position="113"/>
        <end position="130"/>
    </location>
</feature>
<dbReference type="InterPro" id="IPR036837">
    <property type="entry name" value="Cation_efflux_CTD_sf"/>
</dbReference>
<reference evidence="10 11" key="1">
    <citation type="submission" date="2023-10" db="EMBL/GenBank/DDBJ databases">
        <title>Novel methanotroph of the genus Methylocapsa from a subarctic wetland.</title>
        <authorList>
            <person name="Belova S.E."/>
            <person name="Oshkin I.Y."/>
            <person name="Miroshnikov K."/>
            <person name="Dedysh S.N."/>
        </authorList>
    </citation>
    <scope>NUCLEOTIDE SEQUENCE [LARGE SCALE GENOMIC DNA]</scope>
    <source>
        <strain evidence="10 11">RX1</strain>
    </source>
</reference>
<evidence type="ECO:0000256" key="5">
    <source>
        <dbReference type="ARBA" id="ARBA00022989"/>
    </source>
</evidence>
<dbReference type="Proteomes" id="UP001626536">
    <property type="component" value="Chromosome"/>
</dbReference>
<dbReference type="Gene3D" id="3.30.70.1350">
    <property type="entry name" value="Cation efflux protein, cytoplasmic domain"/>
    <property type="match status" value="3"/>
</dbReference>
<keyword evidence="6 7" id="KW-0472">Membrane</keyword>
<evidence type="ECO:0000313" key="11">
    <source>
        <dbReference type="Proteomes" id="UP001626536"/>
    </source>
</evidence>
<dbReference type="PANTHER" id="PTHR43840">
    <property type="entry name" value="MITOCHONDRIAL METAL TRANSPORTER 1-RELATED"/>
    <property type="match status" value="1"/>
</dbReference>
<organism evidence="10 11">
    <name type="scientific">Methylocapsa polymorpha</name>
    <dbReference type="NCBI Taxonomy" id="3080828"/>
    <lineage>
        <taxon>Bacteria</taxon>
        <taxon>Pseudomonadati</taxon>
        <taxon>Pseudomonadota</taxon>
        <taxon>Alphaproteobacteria</taxon>
        <taxon>Hyphomicrobiales</taxon>
        <taxon>Beijerinckiaceae</taxon>
        <taxon>Methylocapsa</taxon>
    </lineage>
</organism>
<evidence type="ECO:0000259" key="9">
    <source>
        <dbReference type="Pfam" id="PF16916"/>
    </source>
</evidence>
<keyword evidence="5 7" id="KW-1133">Transmembrane helix</keyword>
<feature type="transmembrane region" description="Helical" evidence="7">
    <location>
        <begin position="80"/>
        <end position="98"/>
    </location>
</feature>
<dbReference type="InterPro" id="IPR050291">
    <property type="entry name" value="CDF_Transporter"/>
</dbReference>
<dbReference type="Pfam" id="PF16916">
    <property type="entry name" value="ZT_dimer"/>
    <property type="match status" value="3"/>
</dbReference>
<dbReference type="InterPro" id="IPR058533">
    <property type="entry name" value="Cation_efflux_TM"/>
</dbReference>
<dbReference type="InterPro" id="IPR027470">
    <property type="entry name" value="Cation_efflux_CTD"/>
</dbReference>
<keyword evidence="3" id="KW-0813">Transport</keyword>
<sequence length="459" mass="48746">MTEANRLKERAALASIAASSLLTLGKLVAGVSSGSLAILSEAGHNLADVASTALTYFAIRIANKPADEDHHYGHGKVESLAALVETGFLFGLAVYILVEAVRRLSSDDVRVEANALAFGVLIVSIIVDLVRWRSLRRIATATRSEALAADALHFSSDIVSSALALCGLVAAHYGYPQGDAAAALGVAAFVAVAGYKIARRTVDTLTDAAPKGLAEQVTSIVRAVPGVIDVTTARLRPAGSEVIGDISIKVARTLSLEKAAAIKANVLTAIAGAHPEVAVTVATQPIALDDETMLQRVSLIAAKRHVQVHHVTLQEIDGKTSISFDVELDGRMTHGNAHAIVSGLERQIRQELGYDIEVETHIEPQEPRQLQGHDASAATHAEITAALARSAPEAGAIRDVHNVRVRETPAGLVVNYHCRVNPELSVDEVHERVDELERKVRDDFAEIVRIVGHAEPLLA</sequence>
<evidence type="ECO:0000256" key="2">
    <source>
        <dbReference type="ARBA" id="ARBA00008114"/>
    </source>
</evidence>
<feature type="domain" description="Cation efflux protein cytoplasmic" evidence="9">
    <location>
        <begin position="304"/>
        <end position="364"/>
    </location>
</feature>
<feature type="domain" description="Cation efflux protein transmembrane" evidence="8">
    <location>
        <begin position="13"/>
        <end position="205"/>
    </location>
</feature>
<evidence type="ECO:0000256" key="3">
    <source>
        <dbReference type="ARBA" id="ARBA00022448"/>
    </source>
</evidence>
<feature type="domain" description="Cation efflux protein cytoplasmic" evidence="9">
    <location>
        <begin position="214"/>
        <end position="281"/>
    </location>
</feature>
<dbReference type="EMBL" id="CP136862">
    <property type="protein sequence ID" value="WOJ89254.1"/>
    <property type="molecule type" value="Genomic_DNA"/>
</dbReference>
<evidence type="ECO:0000256" key="7">
    <source>
        <dbReference type="SAM" id="Phobius"/>
    </source>
</evidence>
<dbReference type="RefSeq" id="WP_407338697.1">
    <property type="nucleotide sequence ID" value="NZ_CP136862.1"/>
</dbReference>
<evidence type="ECO:0000256" key="4">
    <source>
        <dbReference type="ARBA" id="ARBA00022692"/>
    </source>
</evidence>
<dbReference type="Gene3D" id="1.20.1510.10">
    <property type="entry name" value="Cation efflux protein transmembrane domain"/>
    <property type="match status" value="1"/>
</dbReference>
<dbReference type="PANTHER" id="PTHR43840:SF15">
    <property type="entry name" value="MITOCHONDRIAL METAL TRANSPORTER 1-RELATED"/>
    <property type="match status" value="1"/>
</dbReference>
<dbReference type="Pfam" id="PF01545">
    <property type="entry name" value="Cation_efflux"/>
    <property type="match status" value="1"/>
</dbReference>